<keyword evidence="6" id="KW-0408">Iron</keyword>
<evidence type="ECO:0000256" key="6">
    <source>
        <dbReference type="ARBA" id="ARBA00023004"/>
    </source>
</evidence>
<dbReference type="InterPro" id="IPR015421">
    <property type="entry name" value="PyrdxlP-dep_Trfase_major"/>
</dbReference>
<keyword evidence="4" id="KW-0479">Metal-binding</keyword>
<name>A0A7V8VEN5_9BACT</name>
<evidence type="ECO:0000256" key="7">
    <source>
        <dbReference type="ARBA" id="ARBA00023014"/>
    </source>
</evidence>
<dbReference type="AlphaFoldDB" id="A0A7V8VEN5"/>
<dbReference type="InterPro" id="IPR016454">
    <property type="entry name" value="Cysteine_dSase"/>
</dbReference>
<dbReference type="InterPro" id="IPR015422">
    <property type="entry name" value="PyrdxlP-dep_Trfase_small"/>
</dbReference>
<comment type="caution">
    <text evidence="10">The sequence shown here is derived from an EMBL/GenBank/DDBJ whole genome shotgun (WGS) entry which is preliminary data.</text>
</comment>
<evidence type="ECO:0000256" key="8">
    <source>
        <dbReference type="ARBA" id="ARBA00050776"/>
    </source>
</evidence>
<dbReference type="PANTHER" id="PTHR11601">
    <property type="entry name" value="CYSTEINE DESULFURYLASE FAMILY MEMBER"/>
    <property type="match status" value="1"/>
</dbReference>
<dbReference type="GO" id="GO:0046872">
    <property type="term" value="F:metal ion binding"/>
    <property type="evidence" value="ECO:0007669"/>
    <property type="project" value="UniProtKB-KW"/>
</dbReference>
<dbReference type="GO" id="GO:0031071">
    <property type="term" value="F:cysteine desulfurase activity"/>
    <property type="evidence" value="ECO:0007669"/>
    <property type="project" value="UniProtKB-EC"/>
</dbReference>
<comment type="similarity">
    <text evidence="2">Belongs to the class-V pyridoxal-phosphate-dependent aminotransferase family. NifS/IscS subfamily.</text>
</comment>
<reference evidence="10 11" key="1">
    <citation type="submission" date="2020-07" db="EMBL/GenBank/DDBJ databases">
        <title>Thermogemmata thermophila gen. nov., sp. nov., a novel moderate thermophilic planctomycete from a Kamchatka hot spring.</title>
        <authorList>
            <person name="Elcheninov A.G."/>
            <person name="Podosokorskaya O.A."/>
            <person name="Kovaleva O.L."/>
            <person name="Novikov A."/>
            <person name="Bonch-Osmolovskaya E.A."/>
            <person name="Toshchakov S.V."/>
            <person name="Kublanov I.V."/>
        </authorList>
    </citation>
    <scope>NUCLEOTIDE SEQUENCE [LARGE SCALE GENOMIC DNA]</scope>
    <source>
        <strain evidence="10 11">2918</strain>
    </source>
</reference>
<evidence type="ECO:0000256" key="3">
    <source>
        <dbReference type="ARBA" id="ARBA00022679"/>
    </source>
</evidence>
<dbReference type="InterPro" id="IPR000192">
    <property type="entry name" value="Aminotrans_V_dom"/>
</dbReference>
<comment type="catalytic activity">
    <reaction evidence="8">
        <text>(sulfur carrier)-H + L-cysteine = (sulfur carrier)-SH + L-alanine</text>
        <dbReference type="Rhea" id="RHEA:43892"/>
        <dbReference type="Rhea" id="RHEA-COMP:14737"/>
        <dbReference type="Rhea" id="RHEA-COMP:14739"/>
        <dbReference type="ChEBI" id="CHEBI:29917"/>
        <dbReference type="ChEBI" id="CHEBI:35235"/>
        <dbReference type="ChEBI" id="CHEBI:57972"/>
        <dbReference type="ChEBI" id="CHEBI:64428"/>
        <dbReference type="EC" id="2.8.1.7"/>
    </reaction>
</comment>
<evidence type="ECO:0000313" key="11">
    <source>
        <dbReference type="Proteomes" id="UP000542342"/>
    </source>
</evidence>
<dbReference type="Gene3D" id="1.10.260.50">
    <property type="match status" value="1"/>
</dbReference>
<feature type="domain" description="Aminotransferase class V" evidence="9">
    <location>
        <begin position="28"/>
        <end position="358"/>
    </location>
</feature>
<dbReference type="Pfam" id="PF00266">
    <property type="entry name" value="Aminotran_5"/>
    <property type="match status" value="1"/>
</dbReference>
<keyword evidence="7" id="KW-0411">Iron-sulfur</keyword>
<evidence type="ECO:0000256" key="2">
    <source>
        <dbReference type="ARBA" id="ARBA00006490"/>
    </source>
</evidence>
<gene>
    <name evidence="10" type="ORF">H0921_10830</name>
</gene>
<dbReference type="RefSeq" id="WP_194538100.1">
    <property type="nucleotide sequence ID" value="NZ_JACEFB010000007.1"/>
</dbReference>
<organism evidence="10 11">
    <name type="scientific">Thermogemmata fonticola</name>
    <dbReference type="NCBI Taxonomy" id="2755323"/>
    <lineage>
        <taxon>Bacteria</taxon>
        <taxon>Pseudomonadati</taxon>
        <taxon>Planctomycetota</taxon>
        <taxon>Planctomycetia</taxon>
        <taxon>Gemmatales</taxon>
        <taxon>Gemmataceae</taxon>
        <taxon>Thermogemmata</taxon>
    </lineage>
</organism>
<dbReference type="EMBL" id="JACEFB010000007">
    <property type="protein sequence ID" value="MBA2226655.1"/>
    <property type="molecule type" value="Genomic_DNA"/>
</dbReference>
<dbReference type="PIRSF" id="PIRSF005572">
    <property type="entry name" value="NifS"/>
    <property type="match status" value="1"/>
</dbReference>
<protein>
    <submittedName>
        <fullName evidence="10">Cysteine desulfurase</fullName>
    </submittedName>
</protein>
<evidence type="ECO:0000259" key="9">
    <source>
        <dbReference type="Pfam" id="PF00266"/>
    </source>
</evidence>
<comment type="cofactor">
    <cofactor evidence="1">
        <name>pyridoxal 5'-phosphate</name>
        <dbReference type="ChEBI" id="CHEBI:597326"/>
    </cofactor>
</comment>
<evidence type="ECO:0000256" key="4">
    <source>
        <dbReference type="ARBA" id="ARBA00022723"/>
    </source>
</evidence>
<proteinExistence type="inferred from homology"/>
<sequence>MMEIDLDANATLGMLPVAWEALRSAPGGNASSVHGRGRAARQAVEAARERCAALLGASPEEVFFTSGATEANNWAIHAALEAAGKGAGIILSPLEHPCVVEPVRVWERRGAPVHWWPVDERGVVRLEPVPPGVRLACLMLANHETGAVQPVAELAAALPPEVHLHCDAAQAVGKIPVHFHRLRVATLSASGHKFGGPMGVGLLLVRRDCSLPPLLRGGPQQQGRRAGTEPAPLIAAMTAALEWMCQRQQAHHQHLCRLREHLWHRLQAAAPVFLNGPPIADESAVPNTLNVSFPGCRGDLLVMALDLAGVHCSTGAACSSGSLLPSPTLEAMQVGPERLRSAVRFSFSPLHTLEQIDAAAERIIATVRRLRTKS</sequence>
<evidence type="ECO:0000256" key="5">
    <source>
        <dbReference type="ARBA" id="ARBA00022898"/>
    </source>
</evidence>
<dbReference type="PANTHER" id="PTHR11601:SF34">
    <property type="entry name" value="CYSTEINE DESULFURASE"/>
    <property type="match status" value="1"/>
</dbReference>
<dbReference type="Gene3D" id="3.90.1150.10">
    <property type="entry name" value="Aspartate Aminotransferase, domain 1"/>
    <property type="match status" value="1"/>
</dbReference>
<accession>A0A7V8VEN5</accession>
<keyword evidence="11" id="KW-1185">Reference proteome</keyword>
<evidence type="ECO:0000313" key="10">
    <source>
        <dbReference type="EMBL" id="MBA2226655.1"/>
    </source>
</evidence>
<dbReference type="GO" id="GO:0051536">
    <property type="term" value="F:iron-sulfur cluster binding"/>
    <property type="evidence" value="ECO:0007669"/>
    <property type="project" value="UniProtKB-KW"/>
</dbReference>
<keyword evidence="3" id="KW-0808">Transferase</keyword>
<keyword evidence="5" id="KW-0663">Pyridoxal phosphate</keyword>
<dbReference type="Proteomes" id="UP000542342">
    <property type="component" value="Unassembled WGS sequence"/>
</dbReference>
<evidence type="ECO:0000256" key="1">
    <source>
        <dbReference type="ARBA" id="ARBA00001933"/>
    </source>
</evidence>
<dbReference type="SUPFAM" id="SSF53383">
    <property type="entry name" value="PLP-dependent transferases"/>
    <property type="match status" value="1"/>
</dbReference>
<dbReference type="Gene3D" id="3.40.640.10">
    <property type="entry name" value="Type I PLP-dependent aspartate aminotransferase-like (Major domain)"/>
    <property type="match status" value="1"/>
</dbReference>
<dbReference type="InterPro" id="IPR015424">
    <property type="entry name" value="PyrdxlP-dep_Trfase"/>
</dbReference>